<dbReference type="InterPro" id="IPR036116">
    <property type="entry name" value="FN3_sf"/>
</dbReference>
<sequence length="966" mass="104569">MNVFYFVALGVQTYQDSALTPYTTYSYVIEASNQAGSTQSPPIVARTPDAIPAGFDVLTVSNIGSRSADFSWSKPNEISAPVVNYILTSVTPSQPSPATQHYSGLDTAYRVLDLIPFTNYSFSLIVCTDGSCGEGQTVLGYTQSAPPEGVVPPNVTAIDQTSVFVTWDHPLEANGIITHYELFIRGLPNTDGVRDPPETRIFHPAGWYNPRPVLTPREEPTHPPATNFTHEGVMPFTLYEFKVTARNQAGTGESDWVIFRTLEAEPLFMPAPAVSGASSTSVNVIWSQPTDQEVRGVVIRYSLYQLVTSSDPFAPPESMQLIHTNDGNSLQYRLEGLEPYQDYSFVVEVCNSLGCVRSTKGSGRTLPSAPEDQVAPLVEGQNATSMLISWSAPLKPNGPEPDYSLHRSPVAFSSPPPRVEKGARFTGTGFYKFSSSLLPVSSYTGIDMEFRVKRPEGSTSPVSALLLFAASEGNQEEYIVLQLRDGRPWFLFDPQGGAVGVTPADRVTFDDGAWHRVKINRIGTLGSIVVDDFYTGTASAPTSSNIIGQTTGVFIGGLPMDFALRRTDQGDLAVIRRGFAGCLRNVRIERSRIPNSVWEDLSFSSAEIQQDVVGSWQGCPSNLQSGVHFPGNGHVIFPSSILSGGNTFSVSLTMRTEYLAGTLLFSHGNNGQVLLLELLQGNLKLTVDVGSGEATVVTIPALLCDGQWREITVEKAGPLVTLSVVGNSAPQSMLLSAATLPSVIFSISGRSPRGLRSTIIRRGSREDTSAFGGCMKDFAIDDVPVNFFHGEVVNVYLDGCPSVPGASCASPATTEEYSGPARIHYDHNLQVFTEYMYRVTASNSIGSTSSVWSIGRTREGVPTGLTPPTDPVSYDGYTIGVDWQRPSGNTGVITQYVILAYNQDIPLLTPVAAIFMDTSSDESSGKLFHLEVTVLIGFNTRVVIRFVKVKVLLQYPTADTGMQLFL</sequence>
<dbReference type="PANTHER" id="PTHR46957">
    <property type="entry name" value="CYTOKINE RECEPTOR"/>
    <property type="match status" value="1"/>
</dbReference>
<dbReference type="OrthoDB" id="5984158at2759"/>
<dbReference type="CDD" id="cd00063">
    <property type="entry name" value="FN3"/>
    <property type="match status" value="3"/>
</dbReference>
<dbReference type="Gene3D" id="2.60.40.10">
    <property type="entry name" value="Immunoglobulins"/>
    <property type="match status" value="3"/>
</dbReference>
<dbReference type="InterPro" id="IPR003961">
    <property type="entry name" value="FN3_dom"/>
</dbReference>
<keyword evidence="2" id="KW-0966">Cell projection</keyword>
<evidence type="ECO:0000256" key="2">
    <source>
        <dbReference type="ARBA" id="ARBA00023273"/>
    </source>
</evidence>
<evidence type="ECO:0000256" key="3">
    <source>
        <dbReference type="PROSITE-ProRule" id="PRU00122"/>
    </source>
</evidence>
<accession>A0A2G8LQ07</accession>
<protein>
    <submittedName>
        <fullName evidence="7">Putative usherin</fullName>
    </submittedName>
</protein>
<feature type="domain" description="Fibronectin type-III" evidence="6">
    <location>
        <begin position="146"/>
        <end position="264"/>
    </location>
</feature>
<feature type="domain" description="Fibronectin type-III" evidence="6">
    <location>
        <begin position="53"/>
        <end position="145"/>
    </location>
</feature>
<dbReference type="InterPro" id="IPR013320">
    <property type="entry name" value="ConA-like_dom_sf"/>
</dbReference>
<dbReference type="CDD" id="cd00110">
    <property type="entry name" value="LamG"/>
    <property type="match status" value="2"/>
</dbReference>
<dbReference type="Gene3D" id="2.60.120.200">
    <property type="match status" value="2"/>
</dbReference>
<dbReference type="InterPro" id="IPR050713">
    <property type="entry name" value="RTP_Phos/Ushers"/>
</dbReference>
<feature type="domain" description="Laminin G" evidence="5">
    <location>
        <begin position="624"/>
        <end position="800"/>
    </location>
</feature>
<evidence type="ECO:0000259" key="5">
    <source>
        <dbReference type="PROSITE" id="PS50025"/>
    </source>
</evidence>
<dbReference type="PROSITE" id="PS50025">
    <property type="entry name" value="LAM_G_DOMAIN"/>
    <property type="match status" value="2"/>
</dbReference>
<dbReference type="SUPFAM" id="SSF49899">
    <property type="entry name" value="Concanavalin A-like lectins/glucanases"/>
    <property type="match status" value="2"/>
</dbReference>
<dbReference type="Pfam" id="PF02210">
    <property type="entry name" value="Laminin_G_2"/>
    <property type="match status" value="2"/>
</dbReference>
<comment type="subcellular location">
    <subcellularLocation>
        <location evidence="1">Cell projection</location>
    </subcellularLocation>
</comment>
<gene>
    <name evidence="7" type="ORF">BSL78_00733</name>
</gene>
<evidence type="ECO:0000256" key="4">
    <source>
        <dbReference type="SAM" id="MobiDB-lite"/>
    </source>
</evidence>
<reference evidence="7 8" key="1">
    <citation type="journal article" date="2017" name="PLoS Biol.">
        <title>The sea cucumber genome provides insights into morphological evolution and visceral regeneration.</title>
        <authorList>
            <person name="Zhang X."/>
            <person name="Sun L."/>
            <person name="Yuan J."/>
            <person name="Sun Y."/>
            <person name="Gao Y."/>
            <person name="Zhang L."/>
            <person name="Li S."/>
            <person name="Dai H."/>
            <person name="Hamel J.F."/>
            <person name="Liu C."/>
            <person name="Yu Y."/>
            <person name="Liu S."/>
            <person name="Lin W."/>
            <person name="Guo K."/>
            <person name="Jin S."/>
            <person name="Xu P."/>
            <person name="Storey K.B."/>
            <person name="Huan P."/>
            <person name="Zhang T."/>
            <person name="Zhou Y."/>
            <person name="Zhang J."/>
            <person name="Lin C."/>
            <person name="Li X."/>
            <person name="Xing L."/>
            <person name="Huo D."/>
            <person name="Sun M."/>
            <person name="Wang L."/>
            <person name="Mercier A."/>
            <person name="Li F."/>
            <person name="Yang H."/>
            <person name="Xiang J."/>
        </authorList>
    </citation>
    <scope>NUCLEOTIDE SEQUENCE [LARGE SCALE GENOMIC DNA]</scope>
    <source>
        <strain evidence="7">Shaxun</strain>
        <tissue evidence="7">Muscle</tissue>
    </source>
</reference>
<evidence type="ECO:0000313" key="7">
    <source>
        <dbReference type="EMBL" id="PIK62302.1"/>
    </source>
</evidence>
<dbReference type="Proteomes" id="UP000230750">
    <property type="component" value="Unassembled WGS sequence"/>
</dbReference>
<dbReference type="AlphaFoldDB" id="A0A2G8LQ07"/>
<feature type="domain" description="Laminin G" evidence="5">
    <location>
        <begin position="420"/>
        <end position="619"/>
    </location>
</feature>
<comment type="caution">
    <text evidence="7">The sequence shown here is derived from an EMBL/GenBank/DDBJ whole genome shotgun (WGS) entry which is preliminary data.</text>
</comment>
<name>A0A2G8LQ07_STIJA</name>
<feature type="domain" description="Fibronectin type-III" evidence="6">
    <location>
        <begin position="1"/>
        <end position="50"/>
    </location>
</feature>
<evidence type="ECO:0000256" key="1">
    <source>
        <dbReference type="ARBA" id="ARBA00004316"/>
    </source>
</evidence>
<dbReference type="EMBL" id="MRZV01000014">
    <property type="protein sequence ID" value="PIK62302.1"/>
    <property type="molecule type" value="Genomic_DNA"/>
</dbReference>
<evidence type="ECO:0000259" key="6">
    <source>
        <dbReference type="PROSITE" id="PS50853"/>
    </source>
</evidence>
<feature type="region of interest" description="Disordered" evidence="4">
    <location>
        <begin position="399"/>
        <end position="418"/>
    </location>
</feature>
<dbReference type="SUPFAM" id="SSF49265">
    <property type="entry name" value="Fibronectin type III"/>
    <property type="match status" value="4"/>
</dbReference>
<organism evidence="7 8">
    <name type="scientific">Stichopus japonicus</name>
    <name type="common">Sea cucumber</name>
    <dbReference type="NCBI Taxonomy" id="307972"/>
    <lineage>
        <taxon>Eukaryota</taxon>
        <taxon>Metazoa</taxon>
        <taxon>Echinodermata</taxon>
        <taxon>Eleutherozoa</taxon>
        <taxon>Echinozoa</taxon>
        <taxon>Holothuroidea</taxon>
        <taxon>Aspidochirotacea</taxon>
        <taxon>Aspidochirotida</taxon>
        <taxon>Stichopodidae</taxon>
        <taxon>Apostichopus</taxon>
    </lineage>
</organism>
<dbReference type="STRING" id="307972.A0A2G8LQ07"/>
<proteinExistence type="predicted"/>
<dbReference type="PANTHER" id="PTHR46957:SF3">
    <property type="entry name" value="CYTOKINE RECEPTOR"/>
    <property type="match status" value="1"/>
</dbReference>
<dbReference type="Pfam" id="PF00041">
    <property type="entry name" value="fn3"/>
    <property type="match status" value="3"/>
</dbReference>
<keyword evidence="8" id="KW-1185">Reference proteome</keyword>
<dbReference type="InterPro" id="IPR001791">
    <property type="entry name" value="Laminin_G"/>
</dbReference>
<dbReference type="InterPro" id="IPR013783">
    <property type="entry name" value="Ig-like_fold"/>
</dbReference>
<dbReference type="SMART" id="SM00282">
    <property type="entry name" value="LamG"/>
    <property type="match status" value="2"/>
</dbReference>
<feature type="domain" description="Fibronectin type-III" evidence="6">
    <location>
        <begin position="269"/>
        <end position="372"/>
    </location>
</feature>
<dbReference type="GO" id="GO:0016020">
    <property type="term" value="C:membrane"/>
    <property type="evidence" value="ECO:0007669"/>
    <property type="project" value="UniProtKB-SubCell"/>
</dbReference>
<evidence type="ECO:0000313" key="8">
    <source>
        <dbReference type="Proteomes" id="UP000230750"/>
    </source>
</evidence>
<dbReference type="GO" id="GO:0042995">
    <property type="term" value="C:cell projection"/>
    <property type="evidence" value="ECO:0007669"/>
    <property type="project" value="UniProtKB-SubCell"/>
</dbReference>
<dbReference type="SMART" id="SM00060">
    <property type="entry name" value="FN3"/>
    <property type="match status" value="5"/>
</dbReference>
<dbReference type="PROSITE" id="PS50853">
    <property type="entry name" value="FN3"/>
    <property type="match status" value="4"/>
</dbReference>
<comment type="caution">
    <text evidence="3">Lacks conserved residue(s) required for the propagation of feature annotation.</text>
</comment>